<sequence length="112" mass="12181">MSEVRIVLAKIYKEQHRNLARTEEHGSDGVAFAVVRPDRHSRHDVGSYFQLVATQIGGTRIVAPAPAEISLVAMVLHPIVAVAVVVLQLQEAEAEIIDDLLLVEHTPGIISS</sequence>
<proteinExistence type="predicted"/>
<dbReference type="Proteomes" id="UP001060085">
    <property type="component" value="Linkage Group LG03"/>
</dbReference>
<reference evidence="2" key="1">
    <citation type="journal article" date="2023" name="Nat. Plants">
        <title>Single-cell RNA sequencing provides a high-resolution roadmap for understanding the multicellular compartmentation of specialized metabolism.</title>
        <authorList>
            <person name="Sun S."/>
            <person name="Shen X."/>
            <person name="Li Y."/>
            <person name="Li Y."/>
            <person name="Wang S."/>
            <person name="Li R."/>
            <person name="Zhang H."/>
            <person name="Shen G."/>
            <person name="Guo B."/>
            <person name="Wei J."/>
            <person name="Xu J."/>
            <person name="St-Pierre B."/>
            <person name="Chen S."/>
            <person name="Sun C."/>
        </authorList>
    </citation>
    <scope>NUCLEOTIDE SEQUENCE [LARGE SCALE GENOMIC DNA]</scope>
</reference>
<organism evidence="1 2">
    <name type="scientific">Catharanthus roseus</name>
    <name type="common">Madagascar periwinkle</name>
    <name type="synonym">Vinca rosea</name>
    <dbReference type="NCBI Taxonomy" id="4058"/>
    <lineage>
        <taxon>Eukaryota</taxon>
        <taxon>Viridiplantae</taxon>
        <taxon>Streptophyta</taxon>
        <taxon>Embryophyta</taxon>
        <taxon>Tracheophyta</taxon>
        <taxon>Spermatophyta</taxon>
        <taxon>Magnoliopsida</taxon>
        <taxon>eudicotyledons</taxon>
        <taxon>Gunneridae</taxon>
        <taxon>Pentapetalae</taxon>
        <taxon>asterids</taxon>
        <taxon>lamiids</taxon>
        <taxon>Gentianales</taxon>
        <taxon>Apocynaceae</taxon>
        <taxon>Rauvolfioideae</taxon>
        <taxon>Vinceae</taxon>
        <taxon>Catharanthinae</taxon>
        <taxon>Catharanthus</taxon>
    </lineage>
</organism>
<evidence type="ECO:0000313" key="1">
    <source>
        <dbReference type="EMBL" id="KAI5671959.1"/>
    </source>
</evidence>
<keyword evidence="2" id="KW-1185">Reference proteome</keyword>
<comment type="caution">
    <text evidence="1">The sequence shown here is derived from an EMBL/GenBank/DDBJ whole genome shotgun (WGS) entry which is preliminary data.</text>
</comment>
<gene>
    <name evidence="1" type="ORF">M9H77_12323</name>
</gene>
<accession>A0ACC0BH07</accession>
<protein>
    <submittedName>
        <fullName evidence="1">Uncharacterized protein</fullName>
    </submittedName>
</protein>
<name>A0ACC0BH07_CATRO</name>
<evidence type="ECO:0000313" key="2">
    <source>
        <dbReference type="Proteomes" id="UP001060085"/>
    </source>
</evidence>
<dbReference type="EMBL" id="CM044703">
    <property type="protein sequence ID" value="KAI5671959.1"/>
    <property type="molecule type" value="Genomic_DNA"/>
</dbReference>